<comment type="caution">
    <text evidence="4">The sequence shown here is derived from an EMBL/GenBank/DDBJ whole genome shotgun (WGS) entry which is preliminary data.</text>
</comment>
<proteinExistence type="predicted"/>
<evidence type="ECO:0000313" key="4">
    <source>
        <dbReference type="EMBL" id="TQI77585.1"/>
    </source>
</evidence>
<evidence type="ECO:0000256" key="2">
    <source>
        <dbReference type="SAM" id="Phobius"/>
    </source>
</evidence>
<keyword evidence="3" id="KW-0732">Signal</keyword>
<feature type="signal peptide" evidence="3">
    <location>
        <begin position="1"/>
        <end position="22"/>
    </location>
</feature>
<keyword evidence="2" id="KW-0472">Membrane</keyword>
<gene>
    <name evidence="4" type="ORF">FHU12_5456</name>
</gene>
<dbReference type="AlphaFoldDB" id="A0AA46K133"/>
<protein>
    <submittedName>
        <fullName evidence="4">Conjugal transfer/type IV secretion protein DotA/TraY</fullName>
    </submittedName>
</protein>
<dbReference type="RefSeq" id="WP_141973201.1">
    <property type="nucleotide sequence ID" value="NZ_VFMJ01000002.1"/>
</dbReference>
<dbReference type="EMBL" id="VFMJ01000002">
    <property type="protein sequence ID" value="TQI77585.1"/>
    <property type="molecule type" value="Genomic_DNA"/>
</dbReference>
<evidence type="ECO:0000313" key="5">
    <source>
        <dbReference type="Proteomes" id="UP000320710"/>
    </source>
</evidence>
<evidence type="ECO:0000256" key="3">
    <source>
        <dbReference type="SAM" id="SignalP"/>
    </source>
</evidence>
<feature type="chain" id="PRO_5041388725" evidence="3">
    <location>
        <begin position="23"/>
        <end position="714"/>
    </location>
</feature>
<dbReference type="Proteomes" id="UP000320710">
    <property type="component" value="Unassembled WGS sequence"/>
</dbReference>
<feature type="transmembrane region" description="Helical" evidence="2">
    <location>
        <begin position="542"/>
        <end position="564"/>
    </location>
</feature>
<keyword evidence="2" id="KW-0812">Transmembrane</keyword>
<feature type="transmembrane region" description="Helical" evidence="2">
    <location>
        <begin position="512"/>
        <end position="536"/>
    </location>
</feature>
<reference evidence="4 5" key="2">
    <citation type="submission" date="2019-07" db="EMBL/GenBank/DDBJ databases">
        <title>Investigation of anaerobic lignin degradation for improved lignocellulosic biofuels.</title>
        <authorList>
            <person name="Deangelis K.PhD."/>
        </authorList>
    </citation>
    <scope>NUCLEOTIDE SEQUENCE [LARGE SCALE GENOMIC DNA]</scope>
    <source>
        <strain evidence="4 5">106R</strain>
    </source>
</reference>
<sequence length="714" mass="76227">MKFLKRLWSAGLLLLFSWPAFADGVNYQTIADAAQKTNDLSRQALVMIFGDVVLHPFNPGQQTLIGSLFAIINGVLCAIALFWFLTVTMKTVVKAGHEGRVFNGARSMLYPIMTFAGFITLVPTGSGWSISQLVMLWAASVMGVGSANLLTDKAADMMASGYSMVTQPTAPATRSAARAIFEMNLCKYAINRELQALYASGEANTPMMSTKGGNGEYVTGNGSAICGSAKTPNSARSGVWNVLFDSKVDTENVVASQKQALDRMQASLDRAAMDFVDTYLSKRDQDSGSFQDVETDIQNAAADYEDTVNKALNQINYKDSLQSQLVNQIKSYGWVALGAWYHTFATANSKTNDVANATPITSGMSGVGEHGTGDLYNQVLTAYRAQVQNSTYTPPLGTQTESEISAAGAAQDPNSVFVGILKSPIQKLTTLIATKNLGTDADFNGQVNPLIKMQEIGDYTLGTTETLMAAYAGTWAIASAASNSPVGWASKIFAVDAGAVVKDVMGAMAPMFYFFMFALLAIGFSLAVFLPAVPFIFWMTGFFNWIVSVLIGCGAGPMWSATHLGAEEDKGSRSAYGYIFLIDMMLRPSLMVLGFFFASVSAIAGGTVLNLLFASALANANADSIMGLVKMVGWLMIYARISTFGVTRLFSLEASLPDYVISFLGGREGNNVMGGLVDNMKNMFGAAGTGSQRIPGVRNMPNRTGKGNGADGIQ</sequence>
<feature type="transmembrane region" description="Helical" evidence="2">
    <location>
        <begin position="64"/>
        <end position="87"/>
    </location>
</feature>
<accession>A0AA46K133</accession>
<feature type="transmembrane region" description="Helical" evidence="2">
    <location>
        <begin position="108"/>
        <end position="128"/>
    </location>
</feature>
<name>A0AA46K133_SERMA</name>
<keyword evidence="2" id="KW-1133">Transmembrane helix</keyword>
<feature type="transmembrane region" description="Helical" evidence="2">
    <location>
        <begin position="590"/>
        <end position="618"/>
    </location>
</feature>
<reference evidence="4 5" key="1">
    <citation type="submission" date="2019-06" db="EMBL/GenBank/DDBJ databases">
        <authorList>
            <person name="Deangelis K."/>
            <person name="Huntemann M."/>
            <person name="Clum A."/>
            <person name="Pillay M."/>
            <person name="Palaniappan K."/>
            <person name="Varghese N."/>
            <person name="Mikhailova N."/>
            <person name="Stamatis D."/>
            <person name="Reddy T."/>
            <person name="Daum C."/>
            <person name="Shapiro N."/>
            <person name="Ivanova N."/>
            <person name="Kyrpides N."/>
            <person name="Woyke T."/>
        </authorList>
    </citation>
    <scope>NUCLEOTIDE SEQUENCE [LARGE SCALE GENOMIC DNA]</scope>
    <source>
        <strain evidence="4 5">106R</strain>
    </source>
</reference>
<dbReference type="NCBIfam" id="TIGR04346">
    <property type="entry name" value="DotA_TraY"/>
    <property type="match status" value="1"/>
</dbReference>
<feature type="transmembrane region" description="Helical" evidence="2">
    <location>
        <begin position="624"/>
        <end position="641"/>
    </location>
</feature>
<dbReference type="InterPro" id="IPR027628">
    <property type="entry name" value="DotA_TraY"/>
</dbReference>
<feature type="region of interest" description="Disordered" evidence="1">
    <location>
        <begin position="691"/>
        <end position="714"/>
    </location>
</feature>
<evidence type="ECO:0000256" key="1">
    <source>
        <dbReference type="SAM" id="MobiDB-lite"/>
    </source>
</evidence>
<organism evidence="4 5">
    <name type="scientific">Serratia marcescens</name>
    <dbReference type="NCBI Taxonomy" id="615"/>
    <lineage>
        <taxon>Bacteria</taxon>
        <taxon>Pseudomonadati</taxon>
        <taxon>Pseudomonadota</taxon>
        <taxon>Gammaproteobacteria</taxon>
        <taxon>Enterobacterales</taxon>
        <taxon>Yersiniaceae</taxon>
        <taxon>Serratia</taxon>
    </lineage>
</organism>